<comment type="caution">
    <text evidence="1">The sequence shown here is derived from an EMBL/GenBank/DDBJ whole genome shotgun (WGS) entry which is preliminary data.</text>
</comment>
<organism evidence="1 2">
    <name type="scientific">Gigaspora rosea</name>
    <dbReference type="NCBI Taxonomy" id="44941"/>
    <lineage>
        <taxon>Eukaryota</taxon>
        <taxon>Fungi</taxon>
        <taxon>Fungi incertae sedis</taxon>
        <taxon>Mucoromycota</taxon>
        <taxon>Glomeromycotina</taxon>
        <taxon>Glomeromycetes</taxon>
        <taxon>Diversisporales</taxon>
        <taxon>Gigasporaceae</taxon>
        <taxon>Gigaspora</taxon>
    </lineage>
</organism>
<keyword evidence="2" id="KW-1185">Reference proteome</keyword>
<dbReference type="EMBL" id="QKWP01000429">
    <property type="protein sequence ID" value="RIB20223.1"/>
    <property type="molecule type" value="Genomic_DNA"/>
</dbReference>
<dbReference type="AlphaFoldDB" id="A0A397VK01"/>
<evidence type="ECO:0000313" key="1">
    <source>
        <dbReference type="EMBL" id="RIB20223.1"/>
    </source>
</evidence>
<gene>
    <name evidence="1" type="ORF">C2G38_2179819</name>
</gene>
<reference evidence="1 2" key="1">
    <citation type="submission" date="2018-06" db="EMBL/GenBank/DDBJ databases">
        <title>Comparative genomics reveals the genomic features of Rhizophagus irregularis, R. cerebriforme, R. diaphanum and Gigaspora rosea, and their symbiotic lifestyle signature.</title>
        <authorList>
            <person name="Morin E."/>
            <person name="San Clemente H."/>
            <person name="Chen E.C.H."/>
            <person name="De La Providencia I."/>
            <person name="Hainaut M."/>
            <person name="Kuo A."/>
            <person name="Kohler A."/>
            <person name="Murat C."/>
            <person name="Tang N."/>
            <person name="Roy S."/>
            <person name="Loubradou J."/>
            <person name="Henrissat B."/>
            <person name="Grigoriev I.V."/>
            <person name="Corradi N."/>
            <person name="Roux C."/>
            <person name="Martin F.M."/>
        </authorList>
    </citation>
    <scope>NUCLEOTIDE SEQUENCE [LARGE SCALE GENOMIC DNA]</scope>
    <source>
        <strain evidence="1 2">DAOM 194757</strain>
    </source>
</reference>
<dbReference type="OrthoDB" id="2440661at2759"/>
<dbReference type="Proteomes" id="UP000266673">
    <property type="component" value="Unassembled WGS sequence"/>
</dbReference>
<protein>
    <submittedName>
        <fullName evidence="1">Uncharacterized protein</fullName>
    </submittedName>
</protein>
<evidence type="ECO:0000313" key="2">
    <source>
        <dbReference type="Proteomes" id="UP000266673"/>
    </source>
</evidence>
<proteinExistence type="predicted"/>
<name>A0A397VK01_9GLOM</name>
<sequence>MSSNKNSAVVKFNTLNQSTSFRIPCALHATQIALVNFENTSFGKIDGPKESYKEHPFNLINLAFKIHDGYNTTDKDNSMNLRSEHIHELYKKLLNYAFNKYQQPISTRWKYQLIAAQQYLSRHDIHIKFCNYYRAHEMPDAVLKWTKDIKNAQENITELFEEELEEANSYLDVEEYQRLCISLESGLKKAYEGFCKWMTPWIHLPLLVCALGGSNGSLFASAFLKVYTNTKLQESQSNIELNYIEILNNDKNEGLFNTWGLLELEGIINRYDLKIHSSMSMNLQESRLVLAALAQKIQPVTIAKIKEIREKLKDKKTSNYKDKNTEQDENTRTEAAKSLLNSLLNKTNSSGLN</sequence>
<accession>A0A397VK01</accession>